<gene>
    <name evidence="1" type="ORF">XENORESO_018254</name>
</gene>
<reference evidence="1 2" key="1">
    <citation type="submission" date="2021-06" db="EMBL/GenBank/DDBJ databases">
        <authorList>
            <person name="Palmer J.M."/>
        </authorList>
    </citation>
    <scope>NUCLEOTIDE SEQUENCE [LARGE SCALE GENOMIC DNA]</scope>
    <source>
        <strain evidence="1 2">XR_2019</strain>
        <tissue evidence="1">Muscle</tissue>
    </source>
</reference>
<dbReference type="EMBL" id="JAHRIM010000646">
    <property type="protein sequence ID" value="MEQ2258387.1"/>
    <property type="molecule type" value="Genomic_DNA"/>
</dbReference>
<protein>
    <submittedName>
        <fullName evidence="1">Uncharacterized protein</fullName>
    </submittedName>
</protein>
<dbReference type="Proteomes" id="UP001444071">
    <property type="component" value="Unassembled WGS sequence"/>
</dbReference>
<accession>A0ABV0VNX3</accession>
<keyword evidence="2" id="KW-1185">Reference proteome</keyword>
<name>A0ABV0VNX3_9TELE</name>
<proteinExistence type="predicted"/>
<sequence>ELPLPPLPAPLSKRTDTRSRDSLLHPLLCFSFTFLDSPFSSCGQKLFITSSSSSCGTVSAGCPDASYSQEVVGLIDSDAVKVAVPLMHSHLSDWRFHSNRDAGVHSL</sequence>
<comment type="caution">
    <text evidence="1">The sequence shown here is derived from an EMBL/GenBank/DDBJ whole genome shotgun (WGS) entry which is preliminary data.</text>
</comment>
<evidence type="ECO:0000313" key="2">
    <source>
        <dbReference type="Proteomes" id="UP001444071"/>
    </source>
</evidence>
<organism evidence="1 2">
    <name type="scientific">Xenotaenia resolanae</name>
    <dbReference type="NCBI Taxonomy" id="208358"/>
    <lineage>
        <taxon>Eukaryota</taxon>
        <taxon>Metazoa</taxon>
        <taxon>Chordata</taxon>
        <taxon>Craniata</taxon>
        <taxon>Vertebrata</taxon>
        <taxon>Euteleostomi</taxon>
        <taxon>Actinopterygii</taxon>
        <taxon>Neopterygii</taxon>
        <taxon>Teleostei</taxon>
        <taxon>Neoteleostei</taxon>
        <taxon>Acanthomorphata</taxon>
        <taxon>Ovalentaria</taxon>
        <taxon>Atherinomorphae</taxon>
        <taxon>Cyprinodontiformes</taxon>
        <taxon>Goodeidae</taxon>
        <taxon>Xenotaenia</taxon>
    </lineage>
</organism>
<evidence type="ECO:0000313" key="1">
    <source>
        <dbReference type="EMBL" id="MEQ2258387.1"/>
    </source>
</evidence>
<feature type="non-terminal residue" evidence="1">
    <location>
        <position position="1"/>
    </location>
</feature>